<sequence>MRNKKIVILFSGLTLACCGATPFIDNIIHNGGGDSSAVSIGDPTLTNTYIDIPTKSVTELIDEGDFKTVLFAASSYFYNEAQHIHGVAEGNVAASVMGIPYNQHVVSRRTVNDEDTFFETTAVSAFVKSSEQRYVNSNSYLVRYGYDVSENGANYENSQVAVFSKENYLNRYGHFNRDLFNYVINDYSFVSGEFVSQDNGLYKFHFILNPDYAAEAYKREVAYMGGASSYPIFSKTELDLTIDSSYKAQ</sequence>
<name>A0A9D9D5K6_9BACL</name>
<reference evidence="2" key="2">
    <citation type="journal article" date="2021" name="PeerJ">
        <title>Extensive microbial diversity within the chicken gut microbiome revealed by metagenomics and culture.</title>
        <authorList>
            <person name="Gilroy R."/>
            <person name="Ravi A."/>
            <person name="Getino M."/>
            <person name="Pursley I."/>
            <person name="Horton D.L."/>
            <person name="Alikhan N.F."/>
            <person name="Baker D."/>
            <person name="Gharbi K."/>
            <person name="Hall N."/>
            <person name="Watson M."/>
            <person name="Adriaenssens E.M."/>
            <person name="Foster-Nyarko E."/>
            <person name="Jarju S."/>
            <person name="Secka A."/>
            <person name="Antonio M."/>
            <person name="Oren A."/>
            <person name="Chaudhuri R.R."/>
            <person name="La Ragione R."/>
            <person name="Hildebrand F."/>
            <person name="Pallen M.J."/>
        </authorList>
    </citation>
    <scope>NUCLEOTIDE SEQUENCE</scope>
    <source>
        <strain evidence="2">1748</strain>
    </source>
</reference>
<dbReference type="Proteomes" id="UP000823629">
    <property type="component" value="Unassembled WGS sequence"/>
</dbReference>
<evidence type="ECO:0000256" key="1">
    <source>
        <dbReference type="SAM" id="SignalP"/>
    </source>
</evidence>
<organism evidence="2 3">
    <name type="scientific">Candidatus Scatoplasma merdavium</name>
    <dbReference type="NCBI Taxonomy" id="2840932"/>
    <lineage>
        <taxon>Bacteria</taxon>
        <taxon>Bacillati</taxon>
        <taxon>Bacillota</taxon>
        <taxon>Bacilli</taxon>
        <taxon>Bacillales</taxon>
        <taxon>Candidatus Scatoplasma</taxon>
    </lineage>
</organism>
<gene>
    <name evidence="2" type="ORF">IAC78_01330</name>
</gene>
<evidence type="ECO:0000313" key="2">
    <source>
        <dbReference type="EMBL" id="MBO8414109.1"/>
    </source>
</evidence>
<keyword evidence="1" id="KW-0732">Signal</keyword>
<accession>A0A9D9D5K6</accession>
<feature type="chain" id="PRO_5038912943" description="Lipoprotein" evidence="1">
    <location>
        <begin position="21"/>
        <end position="249"/>
    </location>
</feature>
<feature type="non-terminal residue" evidence="2">
    <location>
        <position position="249"/>
    </location>
</feature>
<protein>
    <recommendedName>
        <fullName evidence="4">Lipoprotein</fullName>
    </recommendedName>
</protein>
<reference evidence="2" key="1">
    <citation type="submission" date="2020-10" db="EMBL/GenBank/DDBJ databases">
        <authorList>
            <person name="Gilroy R."/>
        </authorList>
    </citation>
    <scope>NUCLEOTIDE SEQUENCE</scope>
    <source>
        <strain evidence="2">1748</strain>
    </source>
</reference>
<comment type="caution">
    <text evidence="2">The sequence shown here is derived from an EMBL/GenBank/DDBJ whole genome shotgun (WGS) entry which is preliminary data.</text>
</comment>
<dbReference type="AlphaFoldDB" id="A0A9D9D5K6"/>
<feature type="signal peptide" evidence="1">
    <location>
        <begin position="1"/>
        <end position="20"/>
    </location>
</feature>
<evidence type="ECO:0000313" key="3">
    <source>
        <dbReference type="Proteomes" id="UP000823629"/>
    </source>
</evidence>
<dbReference type="PROSITE" id="PS51257">
    <property type="entry name" value="PROKAR_LIPOPROTEIN"/>
    <property type="match status" value="1"/>
</dbReference>
<proteinExistence type="predicted"/>
<evidence type="ECO:0008006" key="4">
    <source>
        <dbReference type="Google" id="ProtNLM"/>
    </source>
</evidence>
<dbReference type="EMBL" id="JADING010000039">
    <property type="protein sequence ID" value="MBO8414109.1"/>
    <property type="molecule type" value="Genomic_DNA"/>
</dbReference>